<evidence type="ECO:0000256" key="1">
    <source>
        <dbReference type="ARBA" id="ARBA00022679"/>
    </source>
</evidence>
<dbReference type="Pfam" id="PF00353">
    <property type="entry name" value="HemolysinCabind"/>
    <property type="match status" value="4"/>
</dbReference>
<geneLocation type="plasmid" evidence="3 4">
    <name>AbAZ39_p5</name>
</geneLocation>
<proteinExistence type="predicted"/>
<keyword evidence="3" id="KW-0614">Plasmid</keyword>
<sequence length="322" mass="30789">MAITGSIDGGNFSNPTSVGVTSTVVGAVLSNATLVNTSTLEMGKIVTNDGTDGIITLDGAPDNGGVVVTAVTAATVVGGSGVNQLIASNDAYLTTITTGTGSGTVIGGAGGQLLGTAAEVGGTYQIYAGSGDDTVIAASGNNTITSGHGNNIVAAFGGNNAIVASGTNDTVIAAGGNNVILAINSGGMLAGLGGNTTIVGSSGDDFIIGSSASDATFMADGGAGNDVIFAGKGTNALLGGEGRDMFVFSSVYGGGKSVIGDFKAGTDTLAISGYSGLTVGSLLNSAVNTANGVVITLGQDKTTILISGVTDKNTLNGSIVIG</sequence>
<protein>
    <recommendedName>
        <fullName evidence="5">Calcium-binding protein</fullName>
    </recommendedName>
</protein>
<accession>A0A060DV36</accession>
<dbReference type="GO" id="GO:0005509">
    <property type="term" value="F:calcium ion binding"/>
    <property type="evidence" value="ECO:0007669"/>
    <property type="project" value="InterPro"/>
</dbReference>
<dbReference type="EMBL" id="CP007798">
    <property type="protein sequence ID" value="AIB16632.1"/>
    <property type="molecule type" value="Genomic_DNA"/>
</dbReference>
<evidence type="ECO:0000256" key="2">
    <source>
        <dbReference type="ARBA" id="ARBA00022777"/>
    </source>
</evidence>
<dbReference type="GO" id="GO:0016301">
    <property type="term" value="F:kinase activity"/>
    <property type="evidence" value="ECO:0007669"/>
    <property type="project" value="UniProtKB-KW"/>
</dbReference>
<evidence type="ECO:0000313" key="3">
    <source>
        <dbReference type="EMBL" id="AIB16632.1"/>
    </source>
</evidence>
<keyword evidence="1" id="KW-0808">Transferase</keyword>
<reference evidence="3 4" key="1">
    <citation type="journal article" date="2014" name="Genome Announc.">
        <title>Complete Genome Sequence of the Model Rhizosphere Strain Azospirillum brasilense Az39, Successfully Applied in Agriculture.</title>
        <authorList>
            <person name="Rivera D."/>
            <person name="Revale S."/>
            <person name="Molina R."/>
            <person name="Gualpa J."/>
            <person name="Puente M."/>
            <person name="Maroniche G."/>
            <person name="Paris G."/>
            <person name="Baker D."/>
            <person name="Clavijo B."/>
            <person name="McLay K."/>
            <person name="Spaepen S."/>
            <person name="Perticari A."/>
            <person name="Vazquez M."/>
            <person name="Wisniewski-Dye F."/>
            <person name="Watkins C."/>
            <person name="Martinez-Abarca F."/>
            <person name="Vanderleyden J."/>
            <person name="Cassan F."/>
        </authorList>
    </citation>
    <scope>NUCLEOTIDE SEQUENCE [LARGE SCALE GENOMIC DNA]</scope>
    <source>
        <strain evidence="3 4">Az39</strain>
        <plasmid evidence="3">AbAZ39_p5</plasmid>
    </source>
</reference>
<dbReference type="InterPro" id="IPR001343">
    <property type="entry name" value="Hemolysn_Ca-bd"/>
</dbReference>
<dbReference type="AlphaFoldDB" id="A0A060DV36"/>
<dbReference type="RefSeq" id="WP_040138463.1">
    <property type="nucleotide sequence ID" value="NZ_CP007798.1"/>
</dbReference>
<dbReference type="PRINTS" id="PR00990">
    <property type="entry name" value="RIBOKINASE"/>
</dbReference>
<dbReference type="Gene3D" id="2.150.10.10">
    <property type="entry name" value="Serralysin-like metalloprotease, C-terminal"/>
    <property type="match status" value="1"/>
</dbReference>
<evidence type="ECO:0008006" key="5">
    <source>
        <dbReference type="Google" id="ProtNLM"/>
    </source>
</evidence>
<keyword evidence="2" id="KW-0418">Kinase</keyword>
<dbReference type="Proteomes" id="UP000027186">
    <property type="component" value="Plasmid AbAZ39_p5"/>
</dbReference>
<gene>
    <name evidence="3" type="ORF">ABAZ39_32865</name>
</gene>
<dbReference type="InterPro" id="IPR011049">
    <property type="entry name" value="Serralysin-like_metalloprot_C"/>
</dbReference>
<name>A0A060DV36_9PROT</name>
<organism evidence="3 4">
    <name type="scientific">Azospirillum argentinense</name>
    <dbReference type="NCBI Taxonomy" id="2970906"/>
    <lineage>
        <taxon>Bacteria</taxon>
        <taxon>Pseudomonadati</taxon>
        <taxon>Pseudomonadota</taxon>
        <taxon>Alphaproteobacteria</taxon>
        <taxon>Rhodospirillales</taxon>
        <taxon>Azospirillaceae</taxon>
        <taxon>Azospirillum</taxon>
    </lineage>
</organism>
<evidence type="ECO:0000313" key="4">
    <source>
        <dbReference type="Proteomes" id="UP000027186"/>
    </source>
</evidence>
<dbReference type="KEGG" id="abq:ABAZ39_32865"/>
<dbReference type="SUPFAM" id="SSF51120">
    <property type="entry name" value="beta-Roll"/>
    <property type="match status" value="1"/>
</dbReference>
<dbReference type="InterPro" id="IPR002139">
    <property type="entry name" value="Ribo/fructo_kinase"/>
</dbReference>
<dbReference type="PRINTS" id="PR00313">
    <property type="entry name" value="CABNDNGRPT"/>
</dbReference>